<sequence length="80" mass="9163">MYTVFPKVRIIRTLGSGFSSPRHVTCGPKYSQGADYPHLVGSRCVTWLQYYHIAIVQDSEIVTELGEIYDHQPRLTQLHT</sequence>
<organism evidence="1 2">
    <name type="scientific">Thanatephorus cucumeris (strain AG1-IA)</name>
    <name type="common">Rice sheath blight fungus</name>
    <name type="synonym">Rhizoctonia solani</name>
    <dbReference type="NCBI Taxonomy" id="983506"/>
    <lineage>
        <taxon>Eukaryota</taxon>
        <taxon>Fungi</taxon>
        <taxon>Dikarya</taxon>
        <taxon>Basidiomycota</taxon>
        <taxon>Agaricomycotina</taxon>
        <taxon>Agaricomycetes</taxon>
        <taxon>Cantharellales</taxon>
        <taxon>Ceratobasidiaceae</taxon>
        <taxon>Rhizoctonia</taxon>
        <taxon>Rhizoctonia solani AG-1</taxon>
    </lineage>
</organism>
<accession>L8WYR1</accession>
<gene>
    <name evidence="1" type="ORF">AG1IA_04465</name>
</gene>
<evidence type="ECO:0000313" key="2">
    <source>
        <dbReference type="Proteomes" id="UP000011668"/>
    </source>
</evidence>
<keyword evidence="2" id="KW-1185">Reference proteome</keyword>
<comment type="caution">
    <text evidence="1">The sequence shown here is derived from an EMBL/GenBank/DDBJ whole genome shotgun (WGS) entry which is preliminary data.</text>
</comment>
<reference evidence="1 2" key="1">
    <citation type="journal article" date="2013" name="Nat. Commun.">
        <title>The evolution and pathogenic mechanisms of the rice sheath blight pathogen.</title>
        <authorList>
            <person name="Zheng A."/>
            <person name="Lin R."/>
            <person name="Xu L."/>
            <person name="Qin P."/>
            <person name="Tang C."/>
            <person name="Ai P."/>
            <person name="Zhang D."/>
            <person name="Liu Y."/>
            <person name="Sun Z."/>
            <person name="Feng H."/>
            <person name="Wang Y."/>
            <person name="Chen Y."/>
            <person name="Liang X."/>
            <person name="Fu R."/>
            <person name="Li Q."/>
            <person name="Zhang J."/>
            <person name="Yu X."/>
            <person name="Xie Z."/>
            <person name="Ding L."/>
            <person name="Guan P."/>
            <person name="Tang J."/>
            <person name="Liang Y."/>
            <person name="Wang S."/>
            <person name="Deng Q."/>
            <person name="Li S."/>
            <person name="Zhu J."/>
            <person name="Wang L."/>
            <person name="Liu H."/>
            <person name="Li P."/>
        </authorList>
    </citation>
    <scope>NUCLEOTIDE SEQUENCE [LARGE SCALE GENOMIC DNA]</scope>
    <source>
        <strain evidence="2">AG-1 IA</strain>
    </source>
</reference>
<dbReference type="EMBL" id="AFRT01001045">
    <property type="protein sequence ID" value="ELU41504.1"/>
    <property type="molecule type" value="Genomic_DNA"/>
</dbReference>
<dbReference type="Proteomes" id="UP000011668">
    <property type="component" value="Unassembled WGS sequence"/>
</dbReference>
<evidence type="ECO:0000313" key="1">
    <source>
        <dbReference type="EMBL" id="ELU41504.1"/>
    </source>
</evidence>
<name>L8WYR1_THACA</name>
<dbReference type="HOGENOM" id="CLU_2591414_0_0_1"/>
<proteinExistence type="predicted"/>
<protein>
    <submittedName>
        <fullName evidence="1">Uncharacterized protein</fullName>
    </submittedName>
</protein>
<dbReference type="AlphaFoldDB" id="L8WYR1"/>